<dbReference type="InterPro" id="IPR033764">
    <property type="entry name" value="Sdr_B"/>
</dbReference>
<reference evidence="5 6" key="1">
    <citation type="journal article" date="2004" name="Emerg. Infect. Dis.">
        <title>Amoebae-resisting bacteria isolated from human nasal swabs by amoebal coculture.</title>
        <authorList>
            <person name="Greub G."/>
            <person name="La Scola B."/>
            <person name="Raoult D."/>
        </authorList>
    </citation>
    <scope>NUCLEOTIDE SEQUENCE [LARGE SCALE GENOMIC DNA]</scope>
    <source>
        <strain evidence="5 6">CCUG 51329</strain>
    </source>
</reference>
<dbReference type="Pfam" id="PF17210">
    <property type="entry name" value="SdrD_B"/>
    <property type="match status" value="1"/>
</dbReference>
<evidence type="ECO:0000256" key="3">
    <source>
        <dbReference type="ARBA" id="ARBA00022729"/>
    </source>
</evidence>
<dbReference type="Proteomes" id="UP000256924">
    <property type="component" value="Unassembled WGS sequence"/>
</dbReference>
<evidence type="ECO:0000313" key="5">
    <source>
        <dbReference type="EMBL" id="REC40807.1"/>
    </source>
</evidence>
<evidence type="ECO:0000259" key="4">
    <source>
        <dbReference type="Pfam" id="PF17210"/>
    </source>
</evidence>
<dbReference type="GO" id="GO:0005576">
    <property type="term" value="C:extracellular region"/>
    <property type="evidence" value="ECO:0007669"/>
    <property type="project" value="UniProtKB-SubCell"/>
</dbReference>
<organism evidence="5 6">
    <name type="scientific">Candidatus Chryseobacterium massiliense</name>
    <dbReference type="NCBI Taxonomy" id="204089"/>
    <lineage>
        <taxon>Bacteria</taxon>
        <taxon>Pseudomonadati</taxon>
        <taxon>Bacteroidota</taxon>
        <taxon>Flavobacteriia</taxon>
        <taxon>Flavobacteriales</taxon>
        <taxon>Weeksellaceae</taxon>
        <taxon>Chryseobacterium group</taxon>
        <taxon>Chryseobacterium</taxon>
    </lineage>
</organism>
<name>A0A3D9AI33_9FLAO</name>
<evidence type="ECO:0000256" key="1">
    <source>
        <dbReference type="ARBA" id="ARBA00004613"/>
    </source>
</evidence>
<dbReference type="InterPro" id="IPR013783">
    <property type="entry name" value="Ig-like_fold"/>
</dbReference>
<comment type="caution">
    <text evidence="5">The sequence shown here is derived from an EMBL/GenBank/DDBJ whole genome shotgun (WGS) entry which is preliminary data.</text>
</comment>
<sequence length="613" mass="64660">MKNKIALVLGLFTIVTVKSQNTVRPASEIFSDFNGYWRSSNNAVIPNNNHNLLAFTWNANGINNINTPITYSTGVNNSALSSNNIPFTSATFISLPIYTIPSPGSGTFIGVGQAFGGNGNVTPVPVNNNLVQYLTDGINGLGLGTAIFNIPQGSNIAFNTMGIVPTSIGDGVPDLIFTQMGQPSSTSDVFHFQNGPTPSDPMVGTPYSVAFGAEVNGIPVVPSIGNACWKFYRANVSPPLYDAGTSSGCTRNIRVIALDWSEMGITTANYQSATTLIQTYSGTSDPAFIGAYNAASITFASTFSGTVFNDNNAGIPDGNGYQGATVKLFNNGVEIGSKTTDVNGYYYFDNINTNTYPGPYTIQLTEPTGFNVVGNKVGTTDNSFTATISNSISSGNNFGINQPPVAVDDNASVGKNMSKTFSIVTNDYDLNSGSLIYSTINLIAPSGATNIITSGGYTKGFIIAGQGTWLVDNLGNLTFTPAIGFFGNATTVNYNIKDLAGLTSNNASIFIAVDYCIKPGASGIPDGYSKVGITTLKNRNKNWPEGPTIDEGGVPNGFIALESNTKGLVITRTTSTANIINPQKGMIAYDITDQCIKLYNGTTWKCIKRACND</sequence>
<dbReference type="AlphaFoldDB" id="A0A3D9AI33"/>
<keyword evidence="6" id="KW-1185">Reference proteome</keyword>
<evidence type="ECO:0000313" key="6">
    <source>
        <dbReference type="Proteomes" id="UP000256924"/>
    </source>
</evidence>
<gene>
    <name evidence="5" type="ORF">DRF68_19590</name>
</gene>
<dbReference type="Gene3D" id="2.60.40.10">
    <property type="entry name" value="Immunoglobulins"/>
    <property type="match status" value="1"/>
</dbReference>
<accession>A0A3D9AI33</accession>
<protein>
    <recommendedName>
        <fullName evidence="4">SD-repeat containing protein B domain-containing protein</fullName>
    </recommendedName>
</protein>
<feature type="domain" description="SD-repeat containing protein B" evidence="4">
    <location>
        <begin position="306"/>
        <end position="382"/>
    </location>
</feature>
<dbReference type="SUPFAM" id="SSF49478">
    <property type="entry name" value="Cna protein B-type domain"/>
    <property type="match status" value="1"/>
</dbReference>
<comment type="subcellular location">
    <subcellularLocation>
        <location evidence="1">Secreted</location>
    </subcellularLocation>
</comment>
<dbReference type="Pfam" id="PF17963">
    <property type="entry name" value="Big_9"/>
    <property type="match status" value="1"/>
</dbReference>
<proteinExistence type="predicted"/>
<keyword evidence="3" id="KW-0732">Signal</keyword>
<evidence type="ECO:0000256" key="2">
    <source>
        <dbReference type="ARBA" id="ARBA00022525"/>
    </source>
</evidence>
<keyword evidence="2" id="KW-0964">Secreted</keyword>
<dbReference type="EMBL" id="QNVU01000068">
    <property type="protein sequence ID" value="REC40807.1"/>
    <property type="molecule type" value="Genomic_DNA"/>
</dbReference>
<dbReference type="RefSeq" id="WP_065721270.1">
    <property type="nucleotide sequence ID" value="NZ_QNVU01000068.1"/>
</dbReference>